<reference evidence="2" key="1">
    <citation type="submission" date="2023-07" db="EMBL/GenBank/DDBJ databases">
        <authorList>
            <consortium name="CYATHOMIX"/>
        </authorList>
    </citation>
    <scope>NUCLEOTIDE SEQUENCE</scope>
    <source>
        <strain evidence="2">N/A</strain>
    </source>
</reference>
<keyword evidence="3" id="KW-1185">Reference proteome</keyword>
<feature type="region of interest" description="Disordered" evidence="1">
    <location>
        <begin position="95"/>
        <end position="131"/>
    </location>
</feature>
<evidence type="ECO:0000313" key="2">
    <source>
        <dbReference type="EMBL" id="CAJ0604861.1"/>
    </source>
</evidence>
<gene>
    <name evidence="2" type="ORF">CYNAS_LOCUS16844</name>
</gene>
<evidence type="ECO:0000256" key="1">
    <source>
        <dbReference type="SAM" id="MobiDB-lite"/>
    </source>
</evidence>
<dbReference type="AlphaFoldDB" id="A0AA36H656"/>
<evidence type="ECO:0000313" key="3">
    <source>
        <dbReference type="Proteomes" id="UP001176961"/>
    </source>
</evidence>
<sequence length="131" mass="14814">MSTNEDRELSRKLAVAVVDVINRQLKDVSHLCAKLFLRELLDAKKLVSNEDLLKYKNVKDKDGFVPDLSGDTKTAFAHYQIKLLTKPGNAIYEKKCKTAGRQQDSNPVDSPANRSLHHYTTPPQRIRRAAP</sequence>
<name>A0AA36H656_CYLNA</name>
<comment type="caution">
    <text evidence="2">The sequence shown here is derived from an EMBL/GenBank/DDBJ whole genome shotgun (WGS) entry which is preliminary data.</text>
</comment>
<dbReference type="Proteomes" id="UP001176961">
    <property type="component" value="Unassembled WGS sequence"/>
</dbReference>
<proteinExistence type="predicted"/>
<protein>
    <submittedName>
        <fullName evidence="2">Uncharacterized protein</fullName>
    </submittedName>
</protein>
<accession>A0AA36H656</accession>
<dbReference type="EMBL" id="CATQJL010000316">
    <property type="protein sequence ID" value="CAJ0604861.1"/>
    <property type="molecule type" value="Genomic_DNA"/>
</dbReference>
<organism evidence="2 3">
    <name type="scientific">Cylicocyclus nassatus</name>
    <name type="common">Nematode worm</name>
    <dbReference type="NCBI Taxonomy" id="53992"/>
    <lineage>
        <taxon>Eukaryota</taxon>
        <taxon>Metazoa</taxon>
        <taxon>Ecdysozoa</taxon>
        <taxon>Nematoda</taxon>
        <taxon>Chromadorea</taxon>
        <taxon>Rhabditida</taxon>
        <taxon>Rhabditina</taxon>
        <taxon>Rhabditomorpha</taxon>
        <taxon>Strongyloidea</taxon>
        <taxon>Strongylidae</taxon>
        <taxon>Cylicocyclus</taxon>
    </lineage>
</organism>